<comment type="catalytic activity">
    <reaction evidence="14">
        <text>N(6)-dimethylallyladenosine(37) in tRNA + (sulfur carrier)-SH + AH2 + 2 S-adenosyl-L-methionine = 2-methylsulfanyl-N(6)-dimethylallyladenosine(37) in tRNA + (sulfur carrier)-H + 5'-deoxyadenosine + L-methionine + A + S-adenosyl-L-homocysteine + 2 H(+)</text>
        <dbReference type="Rhea" id="RHEA:37067"/>
        <dbReference type="Rhea" id="RHEA-COMP:10375"/>
        <dbReference type="Rhea" id="RHEA-COMP:10376"/>
        <dbReference type="Rhea" id="RHEA-COMP:14737"/>
        <dbReference type="Rhea" id="RHEA-COMP:14739"/>
        <dbReference type="ChEBI" id="CHEBI:13193"/>
        <dbReference type="ChEBI" id="CHEBI:15378"/>
        <dbReference type="ChEBI" id="CHEBI:17319"/>
        <dbReference type="ChEBI" id="CHEBI:17499"/>
        <dbReference type="ChEBI" id="CHEBI:29917"/>
        <dbReference type="ChEBI" id="CHEBI:57844"/>
        <dbReference type="ChEBI" id="CHEBI:57856"/>
        <dbReference type="ChEBI" id="CHEBI:59789"/>
        <dbReference type="ChEBI" id="CHEBI:64428"/>
        <dbReference type="ChEBI" id="CHEBI:74415"/>
        <dbReference type="ChEBI" id="CHEBI:74417"/>
        <dbReference type="EC" id="2.8.4.3"/>
    </reaction>
</comment>
<dbReference type="InterPro" id="IPR058240">
    <property type="entry name" value="rSAM_sf"/>
</dbReference>
<feature type="binding site" evidence="14">
    <location>
        <position position="159"/>
    </location>
    <ligand>
        <name>[4Fe-4S] cluster</name>
        <dbReference type="ChEBI" id="CHEBI:49883"/>
        <label>2</label>
        <note>4Fe-4S-S-AdoMet</note>
    </ligand>
</feature>
<dbReference type="PROSITE" id="PS01278">
    <property type="entry name" value="MTTASE_RADICAL"/>
    <property type="match status" value="1"/>
</dbReference>
<organism evidence="18 20">
    <name type="scientific">Neoehrlichia mikurensis</name>
    <dbReference type="NCBI Taxonomy" id="89586"/>
    <lineage>
        <taxon>Bacteria</taxon>
        <taxon>Pseudomonadati</taxon>
        <taxon>Pseudomonadota</taxon>
        <taxon>Alphaproteobacteria</taxon>
        <taxon>Rickettsiales</taxon>
        <taxon>Anaplasmataceae</taxon>
        <taxon>Candidatus Neoehrlichia</taxon>
    </lineage>
</organism>
<dbReference type="SFLD" id="SFLDF00273">
    <property type="entry name" value="(dimethylallyl)adenosine_tRNA"/>
    <property type="match status" value="1"/>
</dbReference>
<dbReference type="Gene3D" id="3.40.50.12160">
    <property type="entry name" value="Methylthiotransferase, N-terminal domain"/>
    <property type="match status" value="1"/>
</dbReference>
<dbReference type="SFLD" id="SFLDS00029">
    <property type="entry name" value="Radical_SAM"/>
    <property type="match status" value="1"/>
</dbReference>
<dbReference type="PROSITE" id="PS50926">
    <property type="entry name" value="TRAM"/>
    <property type="match status" value="1"/>
</dbReference>
<comment type="subunit">
    <text evidence="14">Monomer.</text>
</comment>
<evidence type="ECO:0000256" key="14">
    <source>
        <dbReference type="HAMAP-Rule" id="MF_01864"/>
    </source>
</evidence>
<dbReference type="Pfam" id="PF00919">
    <property type="entry name" value="UPF0004"/>
    <property type="match status" value="1"/>
</dbReference>
<dbReference type="AlphaFoldDB" id="A0A9Q9BZS5"/>
<dbReference type="InterPro" id="IPR020612">
    <property type="entry name" value="Methylthiotransferase_CS"/>
</dbReference>
<dbReference type="InterPro" id="IPR006638">
    <property type="entry name" value="Elp3/MiaA/NifB-like_rSAM"/>
</dbReference>
<dbReference type="GO" id="GO:0051539">
    <property type="term" value="F:4 iron, 4 sulfur cluster binding"/>
    <property type="evidence" value="ECO:0007669"/>
    <property type="project" value="UniProtKB-UniRule"/>
</dbReference>
<evidence type="ECO:0000256" key="12">
    <source>
        <dbReference type="ARBA" id="ARBA00080698"/>
    </source>
</evidence>
<accession>A0A9Q9BZS5</accession>
<evidence type="ECO:0000256" key="6">
    <source>
        <dbReference type="ARBA" id="ARBA00022694"/>
    </source>
</evidence>
<evidence type="ECO:0000313" key="18">
    <source>
        <dbReference type="EMBL" id="UTO55214.1"/>
    </source>
</evidence>
<evidence type="ECO:0000256" key="3">
    <source>
        <dbReference type="ARBA" id="ARBA00022490"/>
    </source>
</evidence>
<dbReference type="InterPro" id="IPR038135">
    <property type="entry name" value="Methylthiotransferase_N_sf"/>
</dbReference>
<comment type="similarity">
    <text evidence="14">Belongs to the methylthiotransferase family. MiaB subfamily.</text>
</comment>
<dbReference type="EMBL" id="CP089286">
    <property type="protein sequence ID" value="UTO55214.1"/>
    <property type="molecule type" value="Genomic_DNA"/>
</dbReference>
<dbReference type="FunFam" id="3.80.30.20:FF:000001">
    <property type="entry name" value="tRNA-2-methylthio-N(6)-dimethylallyladenosine synthase 2"/>
    <property type="match status" value="1"/>
</dbReference>
<comment type="cofactor">
    <cofactor evidence="14">
        <name>[4Fe-4S] cluster</name>
        <dbReference type="ChEBI" id="CHEBI:49883"/>
    </cofactor>
    <text evidence="14">Binds 2 [4Fe-4S] clusters. One cluster is coordinated with 3 cysteines and an exchangeable S-adenosyl-L-methionine.</text>
</comment>
<evidence type="ECO:0000259" key="16">
    <source>
        <dbReference type="PROSITE" id="PS51449"/>
    </source>
</evidence>
<dbReference type="EMBL" id="CP089285">
    <property type="protein sequence ID" value="UTO56134.1"/>
    <property type="molecule type" value="Genomic_DNA"/>
</dbReference>
<dbReference type="Pfam" id="PF04055">
    <property type="entry name" value="Radical_SAM"/>
    <property type="match status" value="1"/>
</dbReference>
<dbReference type="PANTHER" id="PTHR43020:SF2">
    <property type="entry name" value="MITOCHONDRIAL TRNA METHYLTHIOTRANSFERASE CDK5RAP1"/>
    <property type="match status" value="1"/>
</dbReference>
<dbReference type="Proteomes" id="UP001059822">
    <property type="component" value="Chromosome"/>
</dbReference>
<dbReference type="NCBIfam" id="TIGR00089">
    <property type="entry name" value="MiaB/RimO family radical SAM methylthiotransferase"/>
    <property type="match status" value="1"/>
</dbReference>
<protein>
    <recommendedName>
        <fullName evidence="11 14">tRNA-2-methylthio-N(6)-dimethylallyladenosine synthase</fullName>
        <ecNumber evidence="10 14">2.8.4.3</ecNumber>
    </recommendedName>
    <alternativeName>
        <fullName evidence="13 14">(Dimethylallyl)adenosine tRNA methylthiotransferase MiaB</fullName>
    </alternativeName>
    <alternativeName>
        <fullName evidence="12 14">tRNA-i(6)A37 methylthiotransferase</fullName>
    </alternativeName>
</protein>
<dbReference type="InterPro" id="IPR023404">
    <property type="entry name" value="rSAM_horseshoe"/>
</dbReference>
<dbReference type="SFLD" id="SFLDG01061">
    <property type="entry name" value="methylthiotransferase"/>
    <property type="match status" value="1"/>
</dbReference>
<feature type="domain" description="Radical SAM core" evidence="17">
    <location>
        <begin position="141"/>
        <end position="372"/>
    </location>
</feature>
<feature type="domain" description="TRAM" evidence="15">
    <location>
        <begin position="375"/>
        <end position="440"/>
    </location>
</feature>
<dbReference type="CDD" id="cd01335">
    <property type="entry name" value="Radical_SAM"/>
    <property type="match status" value="1"/>
</dbReference>
<feature type="binding site" evidence="14">
    <location>
        <position position="155"/>
    </location>
    <ligand>
        <name>[4Fe-4S] cluster</name>
        <dbReference type="ChEBI" id="CHEBI:49883"/>
        <label>2</label>
        <note>4Fe-4S-S-AdoMet</note>
    </ligand>
</feature>
<sequence length="440" mass="50178">MQGLYIKSYGCQMNVYDSLIMQNIVKPLGFTVVIQPLEADIIILNTCHIREKASEKLYSELGKIRKLQKKPIIVVAGCVAQAEGEEIFKRAPFVDIIVGPQSIHTLPELITKIQRSKGRSINIDFPTISKFDSLPINQYTKDQGISAFISVQEGCDKFCTFCVVPYTRGAEYSRNVEEILKEAEILVDNGAQEITLIGQNVNAYHGMYNGNPCDLGMLIQHIAKIKNVKRIRYTTSHPRDMHKSLYDAHKYEAKLMPFVHLPIQSGSNKVLKKMNRKHTYEEYLDIIDTLRNCRKDIAFSSDFIVGFPEETEQDFEETIKLIKMVNFAQAYSFKYSPRPGTPGAEYINQISESEKDNRLFKLQKLLLQQQLSFNKDAIGKTIPVLFSTKKGKLTNQLIGKTPYMQSVYVTTKVPENYYNKIIDVKILNGYQNSLEGEIVK</sequence>
<dbReference type="InterPro" id="IPR005839">
    <property type="entry name" value="Methylthiotransferase"/>
</dbReference>
<feature type="binding site" evidence="14">
    <location>
        <position position="47"/>
    </location>
    <ligand>
        <name>[4Fe-4S] cluster</name>
        <dbReference type="ChEBI" id="CHEBI:49883"/>
        <label>1</label>
    </ligand>
</feature>
<gene>
    <name evidence="14 18" type="primary">miaB</name>
    <name evidence="19" type="ORF">LUA81_03370</name>
    <name evidence="18" type="ORF">LUA82_03405</name>
</gene>
<keyword evidence="3 14" id="KW-0963">Cytoplasm</keyword>
<evidence type="ECO:0000256" key="5">
    <source>
        <dbReference type="ARBA" id="ARBA00022691"/>
    </source>
</evidence>
<dbReference type="InterPro" id="IPR013848">
    <property type="entry name" value="Methylthiotransferase_N"/>
</dbReference>
<dbReference type="EC" id="2.8.4.3" evidence="10 14"/>
<evidence type="ECO:0000256" key="10">
    <source>
        <dbReference type="ARBA" id="ARBA00033765"/>
    </source>
</evidence>
<dbReference type="GO" id="GO:0005829">
    <property type="term" value="C:cytosol"/>
    <property type="evidence" value="ECO:0007669"/>
    <property type="project" value="TreeGrafter"/>
</dbReference>
<dbReference type="SUPFAM" id="SSF102114">
    <property type="entry name" value="Radical SAM enzymes"/>
    <property type="match status" value="1"/>
</dbReference>
<evidence type="ECO:0000259" key="15">
    <source>
        <dbReference type="PROSITE" id="PS50926"/>
    </source>
</evidence>
<keyword evidence="2 14" id="KW-0004">4Fe-4S</keyword>
<dbReference type="SMART" id="SM00729">
    <property type="entry name" value="Elp3"/>
    <property type="match status" value="1"/>
</dbReference>
<evidence type="ECO:0000256" key="4">
    <source>
        <dbReference type="ARBA" id="ARBA00022679"/>
    </source>
</evidence>
<keyword evidence="9 14" id="KW-0411">Iron-sulfur</keyword>
<dbReference type="PROSITE" id="PS51918">
    <property type="entry name" value="RADICAL_SAM"/>
    <property type="match status" value="1"/>
</dbReference>
<evidence type="ECO:0000256" key="1">
    <source>
        <dbReference type="ARBA" id="ARBA00003234"/>
    </source>
</evidence>
<evidence type="ECO:0000256" key="9">
    <source>
        <dbReference type="ARBA" id="ARBA00023014"/>
    </source>
</evidence>
<dbReference type="InterPro" id="IPR006463">
    <property type="entry name" value="MiaB_methiolase"/>
</dbReference>
<keyword evidence="6 14" id="KW-0819">tRNA processing</keyword>
<evidence type="ECO:0000313" key="21">
    <source>
        <dbReference type="Proteomes" id="UP001059985"/>
    </source>
</evidence>
<evidence type="ECO:0000256" key="13">
    <source>
        <dbReference type="ARBA" id="ARBA00081141"/>
    </source>
</evidence>
<reference evidence="18" key="1">
    <citation type="journal article" date="2022" name="Microorganisms">
        <title>Assembly and Comparison of Ca. Neoehrlichia mikurensis Genomes.</title>
        <authorList>
            <person name="Azagi T."/>
            <person name="Dirks R.P."/>
            <person name="Yebra-Pimentel E.S."/>
            <person name="Schaap P.J."/>
            <person name="Koehorst J.J."/>
            <person name="Esser H.J."/>
            <person name="Sprong H."/>
        </authorList>
    </citation>
    <scope>NUCLEOTIDE SEQUENCE</scope>
    <source>
        <strain evidence="19">18-2804</strain>
        <strain evidence="18">18-2837</strain>
    </source>
</reference>
<dbReference type="PANTHER" id="PTHR43020">
    <property type="entry name" value="CDK5 REGULATORY SUBUNIT-ASSOCIATED PROTEIN 1"/>
    <property type="match status" value="1"/>
</dbReference>
<dbReference type="InterPro" id="IPR002792">
    <property type="entry name" value="TRAM_dom"/>
</dbReference>
<keyword evidence="7 14" id="KW-0479">Metal-binding</keyword>
<dbReference type="RefSeq" id="WP_254815567.1">
    <property type="nucleotide sequence ID" value="NZ_CP089285.1"/>
</dbReference>
<evidence type="ECO:0000256" key="7">
    <source>
        <dbReference type="ARBA" id="ARBA00022723"/>
    </source>
</evidence>
<proteinExistence type="inferred from homology"/>
<dbReference type="Proteomes" id="UP001059985">
    <property type="component" value="Chromosome"/>
</dbReference>
<dbReference type="HAMAP" id="MF_01864">
    <property type="entry name" value="tRNA_metthiotr_MiaB"/>
    <property type="match status" value="1"/>
</dbReference>
<keyword evidence="8 14" id="KW-0408">Iron</keyword>
<comment type="subcellular location">
    <subcellularLocation>
        <location evidence="14">Cytoplasm</location>
    </subcellularLocation>
</comment>
<dbReference type="PROSITE" id="PS51449">
    <property type="entry name" value="MTTASE_N"/>
    <property type="match status" value="1"/>
</dbReference>
<evidence type="ECO:0000256" key="2">
    <source>
        <dbReference type="ARBA" id="ARBA00022485"/>
    </source>
</evidence>
<keyword evidence="21" id="KW-1185">Reference proteome</keyword>
<keyword evidence="5 14" id="KW-0949">S-adenosyl-L-methionine</keyword>
<feature type="binding site" evidence="14">
    <location>
        <position position="78"/>
    </location>
    <ligand>
        <name>[4Fe-4S] cluster</name>
        <dbReference type="ChEBI" id="CHEBI:49883"/>
        <label>1</label>
    </ligand>
</feature>
<feature type="domain" description="MTTase N-terminal" evidence="16">
    <location>
        <begin position="2"/>
        <end position="115"/>
    </location>
</feature>
<dbReference type="NCBIfam" id="TIGR01574">
    <property type="entry name" value="miaB-methiolase"/>
    <property type="match status" value="1"/>
</dbReference>
<evidence type="ECO:0000313" key="20">
    <source>
        <dbReference type="Proteomes" id="UP001059822"/>
    </source>
</evidence>
<dbReference type="GO" id="GO:0046872">
    <property type="term" value="F:metal ion binding"/>
    <property type="evidence" value="ECO:0007669"/>
    <property type="project" value="UniProtKB-KW"/>
</dbReference>
<name>A0A9Q9BZS5_9RICK</name>
<evidence type="ECO:0000256" key="11">
    <source>
        <dbReference type="ARBA" id="ARBA00068570"/>
    </source>
</evidence>
<dbReference type="FunFam" id="3.40.50.12160:FF:000003">
    <property type="entry name" value="CDK5 regulatory subunit-associated protein 1"/>
    <property type="match status" value="1"/>
</dbReference>
<keyword evidence="4 14" id="KW-0808">Transferase</keyword>
<dbReference type="Gene3D" id="3.80.30.20">
    <property type="entry name" value="tm_1862 like domain"/>
    <property type="match status" value="1"/>
</dbReference>
<evidence type="ECO:0000313" key="19">
    <source>
        <dbReference type="EMBL" id="UTO56134.1"/>
    </source>
</evidence>
<dbReference type="SFLD" id="SFLDG01082">
    <property type="entry name" value="B12-binding_domain_containing"/>
    <property type="match status" value="1"/>
</dbReference>
<comment type="function">
    <text evidence="1 14">Catalyzes the methylthiolation of N6-(dimethylallyl)adenosine (i(6)A), leading to the formation of 2-methylthio-N6-(dimethylallyl)adenosine (ms(2)i(6)A) at position 37 in tRNAs that read codons beginning with uridine.</text>
</comment>
<evidence type="ECO:0000259" key="17">
    <source>
        <dbReference type="PROSITE" id="PS51918"/>
    </source>
</evidence>
<feature type="binding site" evidence="14">
    <location>
        <position position="162"/>
    </location>
    <ligand>
        <name>[4Fe-4S] cluster</name>
        <dbReference type="ChEBI" id="CHEBI:49883"/>
        <label>2</label>
        <note>4Fe-4S-S-AdoMet</note>
    </ligand>
</feature>
<dbReference type="GO" id="GO:0035597">
    <property type="term" value="F:tRNA-2-methylthio-N(6)-dimethylallyladenosine(37) synthase activity"/>
    <property type="evidence" value="ECO:0007669"/>
    <property type="project" value="UniProtKB-EC"/>
</dbReference>
<feature type="binding site" evidence="14">
    <location>
        <position position="11"/>
    </location>
    <ligand>
        <name>[4Fe-4S] cluster</name>
        <dbReference type="ChEBI" id="CHEBI:49883"/>
        <label>1</label>
    </ligand>
</feature>
<dbReference type="InterPro" id="IPR007197">
    <property type="entry name" value="rSAM"/>
</dbReference>
<evidence type="ECO:0000256" key="8">
    <source>
        <dbReference type="ARBA" id="ARBA00023004"/>
    </source>
</evidence>